<sequence length="129" mass="13909">MIDLHARAVSDSNKIHNNKLGTGGSAVDLKFTDPDNSSTPETISGLYNDTALLGINIETNLPVRGSKIAVSFSQQDLTIWDGLSDLQRWKIEFVNGAGQSIAAEINDVIPDRSFGDVLVMTKIISGHRA</sequence>
<accession>A0A0F9KRT8</accession>
<comment type="caution">
    <text evidence="1">The sequence shown here is derived from an EMBL/GenBank/DDBJ whole genome shotgun (WGS) entry which is preliminary data.</text>
</comment>
<proteinExistence type="predicted"/>
<evidence type="ECO:0000313" key="1">
    <source>
        <dbReference type="EMBL" id="KKM18070.1"/>
    </source>
</evidence>
<reference evidence="1" key="1">
    <citation type="journal article" date="2015" name="Nature">
        <title>Complex archaea that bridge the gap between prokaryotes and eukaryotes.</title>
        <authorList>
            <person name="Spang A."/>
            <person name="Saw J.H."/>
            <person name="Jorgensen S.L."/>
            <person name="Zaremba-Niedzwiedzka K."/>
            <person name="Martijn J."/>
            <person name="Lind A.E."/>
            <person name="van Eijk R."/>
            <person name="Schleper C."/>
            <person name="Guy L."/>
            <person name="Ettema T.J."/>
        </authorList>
    </citation>
    <scope>NUCLEOTIDE SEQUENCE</scope>
</reference>
<name>A0A0F9KRT8_9ZZZZ</name>
<gene>
    <name evidence="1" type="ORF">LCGC14_1669380</name>
</gene>
<dbReference type="EMBL" id="LAZR01014305">
    <property type="protein sequence ID" value="KKM18070.1"/>
    <property type="molecule type" value="Genomic_DNA"/>
</dbReference>
<dbReference type="AlphaFoldDB" id="A0A0F9KRT8"/>
<organism evidence="1">
    <name type="scientific">marine sediment metagenome</name>
    <dbReference type="NCBI Taxonomy" id="412755"/>
    <lineage>
        <taxon>unclassified sequences</taxon>
        <taxon>metagenomes</taxon>
        <taxon>ecological metagenomes</taxon>
    </lineage>
</organism>
<protein>
    <submittedName>
        <fullName evidence="1">Uncharacterized protein</fullName>
    </submittedName>
</protein>